<dbReference type="AlphaFoldDB" id="M1CUL4"/>
<keyword evidence="2" id="KW-1185">Reference proteome</keyword>
<evidence type="ECO:0000313" key="1">
    <source>
        <dbReference type="EnsemblPlants" id="PGSC0003DMT400075059"/>
    </source>
</evidence>
<proteinExistence type="predicted"/>
<dbReference type="EnsemblPlants" id="PGSC0003DMT400075059">
    <property type="protein sequence ID" value="PGSC0003DMT400075059"/>
    <property type="gene ID" value="PGSC0003DMG400029197"/>
</dbReference>
<reference evidence="1" key="2">
    <citation type="submission" date="2015-06" db="UniProtKB">
        <authorList>
            <consortium name="EnsemblPlants"/>
        </authorList>
    </citation>
    <scope>IDENTIFICATION</scope>
    <source>
        <strain evidence="1">DM1-3 516 R44</strain>
    </source>
</reference>
<accession>M1CUL4</accession>
<dbReference type="HOGENOM" id="CLU_2659373_0_0_1"/>
<sequence>MAKGSKFVHHLEYIYVGIEHLCDHVQKNNLRRSQIWTKMRIPNCKSNRSYKYRVDHVSTIQKFLTKLHKGHSSYDL</sequence>
<protein>
    <submittedName>
        <fullName evidence="1">Uncharacterized protein</fullName>
    </submittedName>
</protein>
<dbReference type="PaxDb" id="4113-PGSC0003DMT400075059"/>
<organism evidence="1 2">
    <name type="scientific">Solanum tuberosum</name>
    <name type="common">Potato</name>
    <dbReference type="NCBI Taxonomy" id="4113"/>
    <lineage>
        <taxon>Eukaryota</taxon>
        <taxon>Viridiplantae</taxon>
        <taxon>Streptophyta</taxon>
        <taxon>Embryophyta</taxon>
        <taxon>Tracheophyta</taxon>
        <taxon>Spermatophyta</taxon>
        <taxon>Magnoliopsida</taxon>
        <taxon>eudicotyledons</taxon>
        <taxon>Gunneridae</taxon>
        <taxon>Pentapetalae</taxon>
        <taxon>asterids</taxon>
        <taxon>lamiids</taxon>
        <taxon>Solanales</taxon>
        <taxon>Solanaceae</taxon>
        <taxon>Solanoideae</taxon>
        <taxon>Solaneae</taxon>
        <taxon>Solanum</taxon>
    </lineage>
</organism>
<dbReference type="InParanoid" id="M1CUL4"/>
<dbReference type="Gramene" id="PGSC0003DMT400075059">
    <property type="protein sequence ID" value="PGSC0003DMT400075059"/>
    <property type="gene ID" value="PGSC0003DMG400029197"/>
</dbReference>
<reference evidence="2" key="1">
    <citation type="journal article" date="2011" name="Nature">
        <title>Genome sequence and analysis of the tuber crop potato.</title>
        <authorList>
            <consortium name="The Potato Genome Sequencing Consortium"/>
        </authorList>
    </citation>
    <scope>NUCLEOTIDE SEQUENCE [LARGE SCALE GENOMIC DNA]</scope>
    <source>
        <strain evidence="2">cv. DM1-3 516 R44</strain>
    </source>
</reference>
<evidence type="ECO:0000313" key="2">
    <source>
        <dbReference type="Proteomes" id="UP000011115"/>
    </source>
</evidence>
<dbReference type="Proteomes" id="UP000011115">
    <property type="component" value="Unassembled WGS sequence"/>
</dbReference>
<name>M1CUL4_SOLTU</name>